<keyword evidence="1" id="KW-0812">Transmembrane</keyword>
<sequence length="311" mass="34375">MCLTLVSFPSMFSFIILSLAGCSVAQNAQTKVTLDSTYGTVAPPIGSFAQDPKHIRVVSGILLAVSLAFLGISVTESRRWNSTVPTALTVGAASCVLAEAINCYLSNVYWTQSHDPSQLMFTLLGREFDIYVGIIWWSFGAVLSCGIFGALMRDVRTGTLWILLGLAGFFDFVLEESMLQYGGIYTYYGHQPLVLLKLFPCWWLFCNVSGIFLGIAITYRYRAWFNGWRSVFLLPILPFCYVGPQVLAAMPTIYVVQADHAPITTQLCGILTCCIAIVQTGVMMDVVLERDPLKFNGSARNMRFNKGRKSA</sequence>
<evidence type="ECO:0000256" key="1">
    <source>
        <dbReference type="SAM" id="Phobius"/>
    </source>
</evidence>
<feature type="transmembrane region" description="Helical" evidence="1">
    <location>
        <begin position="87"/>
        <end position="110"/>
    </location>
</feature>
<gene>
    <name evidence="3" type="ORF">FSARC_10168</name>
</gene>
<dbReference type="EMBL" id="JABEXW010000607">
    <property type="protein sequence ID" value="KAF4961495.1"/>
    <property type="molecule type" value="Genomic_DNA"/>
</dbReference>
<feature type="transmembrane region" description="Helical" evidence="1">
    <location>
        <begin position="194"/>
        <end position="219"/>
    </location>
</feature>
<feature type="transmembrane region" description="Helical" evidence="1">
    <location>
        <begin position="263"/>
        <end position="288"/>
    </location>
</feature>
<keyword evidence="4" id="KW-1185">Reference proteome</keyword>
<name>A0A8H4TNZ1_9HYPO</name>
<evidence type="ECO:0000256" key="2">
    <source>
        <dbReference type="SAM" id="SignalP"/>
    </source>
</evidence>
<feature type="transmembrane region" description="Helical" evidence="1">
    <location>
        <begin position="130"/>
        <end position="151"/>
    </location>
</feature>
<keyword evidence="1" id="KW-0472">Membrane</keyword>
<evidence type="ECO:0000313" key="4">
    <source>
        <dbReference type="Proteomes" id="UP000622797"/>
    </source>
</evidence>
<feature type="signal peptide" evidence="2">
    <location>
        <begin position="1"/>
        <end position="25"/>
    </location>
</feature>
<proteinExistence type="predicted"/>
<feature type="transmembrane region" description="Helical" evidence="1">
    <location>
        <begin position="54"/>
        <end position="75"/>
    </location>
</feature>
<organism evidence="3 4">
    <name type="scientific">Fusarium sarcochroum</name>
    <dbReference type="NCBI Taxonomy" id="1208366"/>
    <lineage>
        <taxon>Eukaryota</taxon>
        <taxon>Fungi</taxon>
        <taxon>Dikarya</taxon>
        <taxon>Ascomycota</taxon>
        <taxon>Pezizomycotina</taxon>
        <taxon>Sordariomycetes</taxon>
        <taxon>Hypocreomycetidae</taxon>
        <taxon>Hypocreales</taxon>
        <taxon>Nectriaceae</taxon>
        <taxon>Fusarium</taxon>
        <taxon>Fusarium lateritium species complex</taxon>
    </lineage>
</organism>
<reference evidence="3" key="2">
    <citation type="submission" date="2020-05" db="EMBL/GenBank/DDBJ databases">
        <authorList>
            <person name="Kim H.-S."/>
            <person name="Proctor R.H."/>
            <person name="Brown D.W."/>
        </authorList>
    </citation>
    <scope>NUCLEOTIDE SEQUENCE</scope>
    <source>
        <strain evidence="3">NRRL 20472</strain>
    </source>
</reference>
<dbReference type="Proteomes" id="UP000622797">
    <property type="component" value="Unassembled WGS sequence"/>
</dbReference>
<accession>A0A8H4TNZ1</accession>
<keyword evidence="1" id="KW-1133">Transmembrane helix</keyword>
<reference evidence="3" key="1">
    <citation type="journal article" date="2020" name="BMC Genomics">
        <title>Correction to: Identification and distribution of gene clusters required for synthesis of sphingolipid metabolism inhibitors in diverse species of the filamentous fungus Fusarium.</title>
        <authorList>
            <person name="Kim H.S."/>
            <person name="Lohmar J.M."/>
            <person name="Busman M."/>
            <person name="Brown D.W."/>
            <person name="Naumann T.A."/>
            <person name="Divon H.H."/>
            <person name="Lysoe E."/>
            <person name="Uhlig S."/>
            <person name="Proctor R.H."/>
        </authorList>
    </citation>
    <scope>NUCLEOTIDE SEQUENCE</scope>
    <source>
        <strain evidence="3">NRRL 20472</strain>
    </source>
</reference>
<evidence type="ECO:0000313" key="3">
    <source>
        <dbReference type="EMBL" id="KAF4961495.1"/>
    </source>
</evidence>
<feature type="chain" id="PRO_5034817793" evidence="2">
    <location>
        <begin position="26"/>
        <end position="311"/>
    </location>
</feature>
<keyword evidence="2" id="KW-0732">Signal</keyword>
<dbReference type="OrthoDB" id="5090168at2759"/>
<protein>
    <submittedName>
        <fullName evidence="3">Uncharacterized protein</fullName>
    </submittedName>
</protein>
<feature type="transmembrane region" description="Helical" evidence="1">
    <location>
        <begin position="231"/>
        <end position="257"/>
    </location>
</feature>
<dbReference type="AlphaFoldDB" id="A0A8H4TNZ1"/>
<feature type="transmembrane region" description="Helical" evidence="1">
    <location>
        <begin position="158"/>
        <end position="174"/>
    </location>
</feature>
<comment type="caution">
    <text evidence="3">The sequence shown here is derived from an EMBL/GenBank/DDBJ whole genome shotgun (WGS) entry which is preliminary data.</text>
</comment>